<dbReference type="Proteomes" id="UP000254569">
    <property type="component" value="Unassembled WGS sequence"/>
</dbReference>
<keyword evidence="3" id="KW-1185">Reference proteome</keyword>
<feature type="transmembrane region" description="Helical" evidence="1">
    <location>
        <begin position="114"/>
        <end position="132"/>
    </location>
</feature>
<sequence>MRVVRRLPPMVTAFDFSWSQFLGYMLILVGVPTLFGAGIVRFARQSEQASLRHAPARRNSTRTRFTGAGRLGLWATGAVAFALGFLSCAGWLTWSAEYDGKFRGPGLPAPNEFPTWQVIACGVTVVLACFFAAHRSRWALSGGLAAATGTAAGFTTAFGVVAGTDDTGQAGVGVMLSELGWGLGLCLLMILRSSRIKGARSRAVGKP</sequence>
<keyword evidence="1" id="KW-1133">Transmembrane helix</keyword>
<feature type="transmembrane region" description="Helical" evidence="1">
    <location>
        <begin position="20"/>
        <end position="43"/>
    </location>
</feature>
<reference evidence="2 3" key="1">
    <citation type="submission" date="2018-06" db="EMBL/GenBank/DDBJ databases">
        <authorList>
            <consortium name="Pathogen Informatics"/>
            <person name="Doyle S."/>
        </authorList>
    </citation>
    <scope>NUCLEOTIDE SEQUENCE [LARGE SCALE GENOMIC DNA]</scope>
    <source>
        <strain evidence="2 3">NCTC13296</strain>
    </source>
</reference>
<organism evidence="2 3">
    <name type="scientific">Rhodococcus gordoniae</name>
    <dbReference type="NCBI Taxonomy" id="223392"/>
    <lineage>
        <taxon>Bacteria</taxon>
        <taxon>Bacillati</taxon>
        <taxon>Actinomycetota</taxon>
        <taxon>Actinomycetes</taxon>
        <taxon>Mycobacteriales</taxon>
        <taxon>Nocardiaceae</taxon>
        <taxon>Rhodococcus</taxon>
    </lineage>
</organism>
<evidence type="ECO:0000313" key="2">
    <source>
        <dbReference type="EMBL" id="SUE14089.1"/>
    </source>
</evidence>
<keyword evidence="1" id="KW-0812">Transmembrane</keyword>
<dbReference type="EMBL" id="UGVI01000001">
    <property type="protein sequence ID" value="SUE14089.1"/>
    <property type="molecule type" value="Genomic_DNA"/>
</dbReference>
<gene>
    <name evidence="2" type="ORF">NCTC13296_00922</name>
</gene>
<name>A0A379LVN5_9NOCA</name>
<feature type="transmembrane region" description="Helical" evidence="1">
    <location>
        <begin position="144"/>
        <end position="164"/>
    </location>
</feature>
<accession>A0A379LVN5</accession>
<evidence type="ECO:0000256" key="1">
    <source>
        <dbReference type="SAM" id="Phobius"/>
    </source>
</evidence>
<evidence type="ECO:0000313" key="3">
    <source>
        <dbReference type="Proteomes" id="UP000254569"/>
    </source>
</evidence>
<keyword evidence="1" id="KW-0472">Membrane</keyword>
<protein>
    <submittedName>
        <fullName evidence="2">Hypothetical membrane protein</fullName>
    </submittedName>
</protein>
<feature type="transmembrane region" description="Helical" evidence="1">
    <location>
        <begin position="71"/>
        <end position="94"/>
    </location>
</feature>
<proteinExistence type="predicted"/>
<feature type="transmembrane region" description="Helical" evidence="1">
    <location>
        <begin position="170"/>
        <end position="191"/>
    </location>
</feature>
<dbReference type="AlphaFoldDB" id="A0A379LVN5"/>